<sequence length="139" mass="16008">MSLNQESARIAASAIQHSTREVSKLVASKNRSLQIFILEMILHKHRQQYATAFEPLKNEKALHHLIFTKTMWKPSEIRQLSLADSLFIIQDELRIDKLPADIAPFIESLNLPAVAFIFEHLLDEDWVPKENSIFLASMK</sequence>
<accession>A0A4U9W3K8</accession>
<dbReference type="NCBIfam" id="NF033230">
    <property type="entry name" value="phage_region_01"/>
    <property type="match status" value="1"/>
</dbReference>
<organism evidence="1">
    <name type="scientific">Serratia fonticola</name>
    <dbReference type="NCBI Taxonomy" id="47917"/>
    <lineage>
        <taxon>Bacteria</taxon>
        <taxon>Pseudomonadati</taxon>
        <taxon>Pseudomonadota</taxon>
        <taxon>Gammaproteobacteria</taxon>
        <taxon>Enterobacterales</taxon>
        <taxon>Yersiniaceae</taxon>
        <taxon>Serratia</taxon>
    </lineage>
</organism>
<dbReference type="AlphaFoldDB" id="A0A4U9W3K8"/>
<dbReference type="EMBL" id="CABEEZ010000127">
    <property type="protein sequence ID" value="VTR53249.1"/>
    <property type="molecule type" value="Genomic_DNA"/>
</dbReference>
<reference evidence="1" key="1">
    <citation type="submission" date="2019-05" db="EMBL/GenBank/DDBJ databases">
        <authorList>
            <consortium name="Pathogen Informatics"/>
        </authorList>
    </citation>
    <scope>NUCLEOTIDE SEQUENCE [LARGE SCALE GENOMIC DNA]</scope>
    <source>
        <strain evidence="1">NCTC12965</strain>
    </source>
</reference>
<evidence type="ECO:0000313" key="1">
    <source>
        <dbReference type="EMBL" id="VTR53249.1"/>
    </source>
</evidence>
<dbReference type="InterPro" id="IPR059241">
    <property type="entry name" value="SfIV_phage_associated"/>
</dbReference>
<gene>
    <name evidence="1" type="ORF">NCTC12965_06519</name>
</gene>
<proteinExistence type="predicted"/>
<protein>
    <submittedName>
        <fullName evidence="1">Uncharacterized protein</fullName>
    </submittedName>
</protein>
<name>A0A4U9W3K8_SERFO</name>